<organism evidence="1 2">
    <name type="scientific">Rhodococcus koreensis</name>
    <dbReference type="NCBI Taxonomy" id="99653"/>
    <lineage>
        <taxon>Bacteria</taxon>
        <taxon>Bacillati</taxon>
        <taxon>Actinomycetota</taxon>
        <taxon>Actinomycetes</taxon>
        <taxon>Mycobacteriales</taxon>
        <taxon>Nocardiaceae</taxon>
        <taxon>Rhodococcus</taxon>
    </lineage>
</organism>
<name>A0A1H4I6V0_9NOCA</name>
<dbReference type="OrthoDB" id="9796609at2"/>
<evidence type="ECO:0000313" key="2">
    <source>
        <dbReference type="Proteomes" id="UP000183561"/>
    </source>
</evidence>
<protein>
    <recommendedName>
        <fullName evidence="3">Alpha/beta hydrolase family protein</fullName>
    </recommendedName>
</protein>
<accession>A0A1H4I6V0</accession>
<dbReference type="EMBL" id="FNSV01000001">
    <property type="protein sequence ID" value="SEB29625.1"/>
    <property type="molecule type" value="Genomic_DNA"/>
</dbReference>
<dbReference type="InterPro" id="IPR029058">
    <property type="entry name" value="AB_hydrolase_fold"/>
</dbReference>
<dbReference type="AlphaFoldDB" id="A0A1H4I6V0"/>
<evidence type="ECO:0000313" key="1">
    <source>
        <dbReference type="EMBL" id="SEB29625.1"/>
    </source>
</evidence>
<sequence length="299" mass="33397">MTTTSEQFVSTLARTLAYSMRTPVLRRPDEVGLAYEDVTFPSMDGTPLEGWFIPADSDKLVIANHPMPCNRYGYPGHIEEFSFFADFEVNFLPDYKNLHDAGYNVLAYDLRNHGLSGAGNGGVVGIGLLEYRDVIGSLRYGRSRMNIDNSRIGLLSRCLGADSTIVAMSKHPEEFENVRAMVAVQPVSLRPFVEVACETNGIPGGVEMFAKEIKNLTSFDLDELSPLSYAPDVQAPTFVIQVREDSSTRPSDVQGIYDALGTQDKKLFWIEGTTRRFDGYNFFAQQPAQMLDWFDTHFA</sequence>
<dbReference type="Gene3D" id="3.40.50.1820">
    <property type="entry name" value="alpha/beta hydrolase"/>
    <property type="match status" value="1"/>
</dbReference>
<evidence type="ECO:0008006" key="3">
    <source>
        <dbReference type="Google" id="ProtNLM"/>
    </source>
</evidence>
<reference evidence="2" key="1">
    <citation type="submission" date="2016-10" db="EMBL/GenBank/DDBJ databases">
        <authorList>
            <person name="Varghese N."/>
            <person name="Submissions S."/>
        </authorList>
    </citation>
    <scope>NUCLEOTIDE SEQUENCE [LARGE SCALE GENOMIC DNA]</scope>
    <source>
        <strain evidence="2">DSM 44498</strain>
    </source>
</reference>
<keyword evidence="2" id="KW-1185">Reference proteome</keyword>
<dbReference type="RefSeq" id="WP_072950136.1">
    <property type="nucleotide sequence ID" value="NZ_FNSV01000001.1"/>
</dbReference>
<dbReference type="SUPFAM" id="SSF53474">
    <property type="entry name" value="alpha/beta-Hydrolases"/>
    <property type="match status" value="1"/>
</dbReference>
<dbReference type="Proteomes" id="UP000183561">
    <property type="component" value="Unassembled WGS sequence"/>
</dbReference>
<gene>
    <name evidence="1" type="ORF">SAMN04490239_0121</name>
</gene>
<proteinExistence type="predicted"/>